<name>A0A243A9I2_BACTU</name>
<sequence>MKVLKINTLICTVLLLIASTVYSSKIVAAKGYQKEVVVFEKKEISDEEVLLSRASEGITDNPQIEKRLESLVTITNESGTMIPLSNSDLKSTTESLKRIVNANGEVVDSYVTTFFGEVSINPNAGEVGNFADHGGGELDSTLSVYSYSRLYYNITTINGKQHYGLTKVTGYWTLQDATTGIKNTKVRIGQTGLSEAGGGINSGQYKDYSTGTSFSIIPPQTWLPIFQGKGNKIGAYQTCTVTEGSQSWNVGFTHNLW</sequence>
<organism evidence="1 2">
    <name type="scientific">Bacillus thuringiensis serovar navarrensis</name>
    <dbReference type="NCBI Taxonomy" id="339658"/>
    <lineage>
        <taxon>Bacteria</taxon>
        <taxon>Bacillati</taxon>
        <taxon>Bacillota</taxon>
        <taxon>Bacilli</taxon>
        <taxon>Bacillales</taxon>
        <taxon>Bacillaceae</taxon>
        <taxon>Bacillus</taxon>
        <taxon>Bacillus cereus group</taxon>
    </lineage>
</organism>
<comment type="caution">
    <text evidence="1">The sequence shown here is derived from an EMBL/GenBank/DDBJ whole genome shotgun (WGS) entry which is preliminary data.</text>
</comment>
<dbReference type="EMBL" id="NFDG01000122">
    <property type="protein sequence ID" value="OTY13911.1"/>
    <property type="molecule type" value="Genomic_DNA"/>
</dbReference>
<accession>A0A243A9I2</accession>
<proteinExistence type="predicted"/>
<evidence type="ECO:0000313" key="1">
    <source>
        <dbReference type="EMBL" id="OTY13911.1"/>
    </source>
</evidence>
<dbReference type="Proteomes" id="UP000194860">
    <property type="component" value="Unassembled WGS sequence"/>
</dbReference>
<protein>
    <submittedName>
        <fullName evidence="1">Uncharacterized protein</fullName>
    </submittedName>
</protein>
<dbReference type="RefSeq" id="WP_088033821.1">
    <property type="nucleotide sequence ID" value="NZ_NFDG01000122.1"/>
</dbReference>
<dbReference type="AlphaFoldDB" id="A0A243A9I2"/>
<reference evidence="1 2" key="1">
    <citation type="submission" date="2016-10" db="EMBL/GenBank/DDBJ databases">
        <title>Comparative genomics of Bacillus thuringiensis reveals a path to pathogens against multiple invertebrate hosts.</title>
        <authorList>
            <person name="Zheng J."/>
            <person name="Gao Q."/>
            <person name="Liu H."/>
            <person name="Peng D."/>
            <person name="Ruan L."/>
            <person name="Sun M."/>
        </authorList>
    </citation>
    <scope>NUCLEOTIDE SEQUENCE [LARGE SCALE GENOMIC DNA]</scope>
    <source>
        <strain evidence="1">BGSC 4BM1</strain>
    </source>
</reference>
<gene>
    <name evidence="1" type="ORF">BK732_21775</name>
</gene>
<evidence type="ECO:0000313" key="2">
    <source>
        <dbReference type="Proteomes" id="UP000194860"/>
    </source>
</evidence>